<dbReference type="PANTHER" id="PTHR48083">
    <property type="entry name" value="MEDIUM-CHAIN SPECIFIC ACYL-COA DEHYDROGENASE, MITOCHONDRIAL-RELATED"/>
    <property type="match status" value="1"/>
</dbReference>
<feature type="domain" description="Acyl-CoA oxidase/dehydrogenase middle" evidence="3">
    <location>
        <begin position="121"/>
        <end position="200"/>
    </location>
</feature>
<dbReference type="InterPro" id="IPR037069">
    <property type="entry name" value="AcylCoA_DH/ox_N_sf"/>
</dbReference>
<dbReference type="Proteomes" id="UP000181980">
    <property type="component" value="Unassembled WGS sequence"/>
</dbReference>
<dbReference type="InterPro" id="IPR006091">
    <property type="entry name" value="Acyl-CoA_Oxase/DH_mid-dom"/>
</dbReference>
<dbReference type="InterPro" id="IPR013107">
    <property type="entry name" value="Acyl-CoA_DH_C"/>
</dbReference>
<dbReference type="Pfam" id="PF02770">
    <property type="entry name" value="Acyl-CoA_dh_M"/>
    <property type="match status" value="1"/>
</dbReference>
<dbReference type="Pfam" id="PF08028">
    <property type="entry name" value="Acyl-CoA_dh_2"/>
    <property type="match status" value="1"/>
</dbReference>
<dbReference type="GO" id="GO:0003995">
    <property type="term" value="F:acyl-CoA dehydrogenase activity"/>
    <property type="evidence" value="ECO:0007669"/>
    <property type="project" value="TreeGrafter"/>
</dbReference>
<gene>
    <name evidence="5" type="ORF">SAMN04488561_2397</name>
</gene>
<evidence type="ECO:0000256" key="1">
    <source>
        <dbReference type="ARBA" id="ARBA00022630"/>
    </source>
</evidence>
<accession>A0A1H5L3U3</accession>
<proteinExistence type="predicted"/>
<evidence type="ECO:0000259" key="4">
    <source>
        <dbReference type="Pfam" id="PF08028"/>
    </source>
</evidence>
<evidence type="ECO:0000259" key="3">
    <source>
        <dbReference type="Pfam" id="PF02770"/>
    </source>
</evidence>
<dbReference type="GO" id="GO:0016712">
    <property type="term" value="F:oxidoreductase activity, acting on paired donors, with incorporation or reduction of molecular oxygen, reduced flavin or flavoprotein as one donor, and incorporation of one atom of oxygen"/>
    <property type="evidence" value="ECO:0007669"/>
    <property type="project" value="TreeGrafter"/>
</dbReference>
<dbReference type="Gene3D" id="1.20.140.10">
    <property type="entry name" value="Butyryl-CoA Dehydrogenase, subunit A, domain 3"/>
    <property type="match status" value="1"/>
</dbReference>
<evidence type="ECO:0000313" key="6">
    <source>
        <dbReference type="Proteomes" id="UP000181980"/>
    </source>
</evidence>
<dbReference type="OrthoDB" id="571684at2"/>
<dbReference type="Gene3D" id="2.40.110.10">
    <property type="entry name" value="Butyryl-CoA Dehydrogenase, subunit A, domain 2"/>
    <property type="match status" value="1"/>
</dbReference>
<dbReference type="RefSeq" id="WP_069115169.1">
    <property type="nucleotide sequence ID" value="NZ_FNUC01000003.1"/>
</dbReference>
<dbReference type="PIRSF" id="PIRSF016578">
    <property type="entry name" value="HsaA"/>
    <property type="match status" value="1"/>
</dbReference>
<dbReference type="AlphaFoldDB" id="A0A1H5L3U3"/>
<dbReference type="InterPro" id="IPR046373">
    <property type="entry name" value="Acyl-CoA_Oxase/DH_mid-dom_sf"/>
</dbReference>
<dbReference type="GO" id="GO:0050660">
    <property type="term" value="F:flavin adenine dinucleotide binding"/>
    <property type="evidence" value="ECO:0007669"/>
    <property type="project" value="InterPro"/>
</dbReference>
<organism evidence="5 6">
    <name type="scientific">Jiangella alba</name>
    <dbReference type="NCBI Taxonomy" id="561176"/>
    <lineage>
        <taxon>Bacteria</taxon>
        <taxon>Bacillati</taxon>
        <taxon>Actinomycetota</taxon>
        <taxon>Actinomycetes</taxon>
        <taxon>Jiangellales</taxon>
        <taxon>Jiangellaceae</taxon>
        <taxon>Jiangella</taxon>
    </lineage>
</organism>
<dbReference type="EMBL" id="FNUC01000003">
    <property type="protein sequence ID" value="SEE71716.1"/>
    <property type="molecule type" value="Genomic_DNA"/>
</dbReference>
<reference evidence="6" key="1">
    <citation type="submission" date="2016-10" db="EMBL/GenBank/DDBJ databases">
        <authorList>
            <person name="Varghese N."/>
            <person name="Submissions S."/>
        </authorList>
    </citation>
    <scope>NUCLEOTIDE SEQUENCE [LARGE SCALE GENOMIC DNA]</scope>
    <source>
        <strain evidence="6">DSM 45237</strain>
    </source>
</reference>
<dbReference type="InterPro" id="IPR009100">
    <property type="entry name" value="AcylCoA_DH/oxidase_NM_dom_sf"/>
</dbReference>
<evidence type="ECO:0000256" key="2">
    <source>
        <dbReference type="ARBA" id="ARBA00023002"/>
    </source>
</evidence>
<evidence type="ECO:0000313" key="5">
    <source>
        <dbReference type="EMBL" id="SEE71716.1"/>
    </source>
</evidence>
<feature type="domain" description="Acyl-CoA dehydrogenase C-terminal" evidence="4">
    <location>
        <begin position="224"/>
        <end position="364"/>
    </location>
</feature>
<dbReference type="InterPro" id="IPR050741">
    <property type="entry name" value="Acyl-CoA_dehydrogenase"/>
</dbReference>
<name>A0A1H5L3U3_9ACTN</name>
<keyword evidence="6" id="KW-1185">Reference proteome</keyword>
<keyword evidence="2" id="KW-0560">Oxidoreductase</keyword>
<dbReference type="SUPFAM" id="SSF47203">
    <property type="entry name" value="Acyl-CoA dehydrogenase C-terminal domain-like"/>
    <property type="match status" value="1"/>
</dbReference>
<dbReference type="GO" id="GO:0033539">
    <property type="term" value="P:fatty acid beta-oxidation using acyl-CoA dehydrogenase"/>
    <property type="evidence" value="ECO:0007669"/>
    <property type="project" value="TreeGrafter"/>
</dbReference>
<keyword evidence="1" id="KW-0285">Flavoprotein</keyword>
<dbReference type="Gene3D" id="1.10.540.10">
    <property type="entry name" value="Acyl-CoA dehydrogenase/oxidase, N-terminal domain"/>
    <property type="match status" value="1"/>
</dbReference>
<protein>
    <submittedName>
        <fullName evidence="5">Acyl-CoA dehydrogenase</fullName>
    </submittedName>
</protein>
<dbReference type="GO" id="GO:0005737">
    <property type="term" value="C:cytoplasm"/>
    <property type="evidence" value="ECO:0007669"/>
    <property type="project" value="TreeGrafter"/>
</dbReference>
<dbReference type="PANTHER" id="PTHR48083:SF19">
    <property type="entry name" value="FLAVIN-DEPENDENT MONOOXYGENASE, OXYGENASE SUBUNIT HSAA"/>
    <property type="match status" value="1"/>
</dbReference>
<dbReference type="InterPro" id="IPR036250">
    <property type="entry name" value="AcylCo_DH-like_C"/>
</dbReference>
<sequence>MTTPEPLERFTPIFERIRAGAAQRERDRVLPRDEVRELAAAGFGALRLPPDGAGRGVSLTAFFELLIRLGAADSNLPQIWRNHIAFVEDRLQPGDGRSEHWRKVLAGGAVVGGAWSERGTATGQSTTTLTEDDGGWRLTGTKYYSTGSLFADWISVTAPRGDDHVVALVDATADGVEVVDDWTGIGQRTTASGTARFTGVAVDETGIYPFHDRAPYQEAVYQLVHLATLAGTARGAHLDLVDAVRARSRSYKHGLAESAREDAQVLAVVGRVAAAAFAAEAAVLRAAAALDGVADLAIAGGHDADALAPSLHAATITVYEAQVAVTELVLQATTLLYDALSASALDAATLLDRHWRNARTVTSHNPRIYKERLVGNWHVNAVPPSLGFDRAGAPGGGS</sequence>
<dbReference type="SUPFAM" id="SSF56645">
    <property type="entry name" value="Acyl-CoA dehydrogenase NM domain-like"/>
    <property type="match status" value="1"/>
</dbReference>
<dbReference type="STRING" id="561176.SAMN04488561_2397"/>